<dbReference type="Proteomes" id="UP000729733">
    <property type="component" value="Unassembled WGS sequence"/>
</dbReference>
<proteinExistence type="predicted"/>
<keyword evidence="2" id="KW-1185">Reference proteome</keyword>
<evidence type="ECO:0000313" key="2">
    <source>
        <dbReference type="Proteomes" id="UP000729733"/>
    </source>
</evidence>
<protein>
    <submittedName>
        <fullName evidence="1">Uncharacterized protein</fullName>
    </submittedName>
</protein>
<reference evidence="1" key="1">
    <citation type="journal article" date="2021" name="Antonie Van Leeuwenhoek">
        <title>Draft genome and description of Waterburya agarophytonicola gen. nov. sp. nov. (Pleurocapsales, Cyanobacteria): a seaweed symbiont.</title>
        <authorList>
            <person name="Bonthond G."/>
            <person name="Shalygin S."/>
            <person name="Bayer T."/>
            <person name="Weinberger F."/>
        </authorList>
    </citation>
    <scope>NUCLEOTIDE SEQUENCE</scope>
    <source>
        <strain evidence="1">KI4</strain>
    </source>
</reference>
<dbReference type="RefSeq" id="WP_229638604.1">
    <property type="nucleotide sequence ID" value="NZ_JADWDC010000002.1"/>
</dbReference>
<dbReference type="EMBL" id="JADWDC010000002">
    <property type="protein sequence ID" value="MCC0175602.1"/>
    <property type="molecule type" value="Genomic_DNA"/>
</dbReference>
<sequence length="46" mass="5512">MSFYSQQVNRNIKDIVEHKFDNVTVEQFYALKLFKVIGYILSMNCH</sequence>
<organism evidence="1 2">
    <name type="scientific">Waterburya agarophytonicola KI4</name>
    <dbReference type="NCBI Taxonomy" id="2874699"/>
    <lineage>
        <taxon>Bacteria</taxon>
        <taxon>Bacillati</taxon>
        <taxon>Cyanobacteriota</taxon>
        <taxon>Cyanophyceae</taxon>
        <taxon>Pleurocapsales</taxon>
        <taxon>Hyellaceae</taxon>
        <taxon>Waterburya</taxon>
        <taxon>Waterburya agarophytonicola</taxon>
    </lineage>
</organism>
<dbReference type="AlphaFoldDB" id="A0A964FE89"/>
<gene>
    <name evidence="1" type="ORF">I4641_01225</name>
</gene>
<accession>A0A964FE89</accession>
<name>A0A964FE89_9CYAN</name>
<comment type="caution">
    <text evidence="1">The sequence shown here is derived from an EMBL/GenBank/DDBJ whole genome shotgun (WGS) entry which is preliminary data.</text>
</comment>
<evidence type="ECO:0000313" key="1">
    <source>
        <dbReference type="EMBL" id="MCC0175602.1"/>
    </source>
</evidence>